<dbReference type="EMBL" id="LT963409">
    <property type="protein sequence ID" value="SOS41446.1"/>
    <property type="molecule type" value="Genomic_DNA"/>
</dbReference>
<dbReference type="Proteomes" id="UP000238095">
    <property type="component" value="Chromosome 1"/>
</dbReference>
<dbReference type="Proteomes" id="UP000183853">
    <property type="component" value="Unassembled WGS sequence"/>
</dbReference>
<evidence type="ECO:0000313" key="4">
    <source>
        <dbReference type="Proteomes" id="UP000238095"/>
    </source>
</evidence>
<dbReference type="EMBL" id="FNHM01000002">
    <property type="protein sequence ID" value="SDM38852.1"/>
    <property type="molecule type" value="Genomic_DNA"/>
</dbReference>
<reference evidence="2 4" key="2">
    <citation type="submission" date="2017-11" db="EMBL/GenBank/DDBJ databases">
        <authorList>
            <person name="Han C.G."/>
        </authorList>
    </citation>
    <scope>NUCLEOTIDE SEQUENCE [LARGE SCALE GENOMIC DNA]</scope>
    <source>
        <strain evidence="2">CFBP3840</strain>
    </source>
</reference>
<proteinExistence type="predicted"/>
<organism evidence="2 4">
    <name type="scientific">Pseudomonas syringae</name>
    <dbReference type="NCBI Taxonomy" id="317"/>
    <lineage>
        <taxon>Bacteria</taxon>
        <taxon>Pseudomonadati</taxon>
        <taxon>Pseudomonadota</taxon>
        <taxon>Gammaproteobacteria</taxon>
        <taxon>Pseudomonadales</taxon>
        <taxon>Pseudomonadaceae</taxon>
        <taxon>Pseudomonas</taxon>
    </lineage>
</organism>
<accession>A0A1G9STS9</accession>
<dbReference type="AlphaFoldDB" id="A0A1G9STS9"/>
<reference evidence="1 3" key="1">
    <citation type="submission" date="2016-10" db="EMBL/GenBank/DDBJ databases">
        <authorList>
            <person name="Varghese N."/>
            <person name="Submissions S."/>
        </authorList>
    </citation>
    <scope>NUCLEOTIDE SEQUENCE [LARGE SCALE GENOMIC DNA]</scope>
    <source>
        <strain evidence="1 3">BS2122</strain>
    </source>
</reference>
<gene>
    <name evidence="2" type="ORF">CFBP3840_04424</name>
    <name evidence="1" type="ORF">SAMN05444505_102581</name>
</gene>
<evidence type="ECO:0000313" key="1">
    <source>
        <dbReference type="EMBL" id="SDM38852.1"/>
    </source>
</evidence>
<protein>
    <submittedName>
        <fullName evidence="2">Uncharacterized protein</fullName>
    </submittedName>
</protein>
<evidence type="ECO:0000313" key="3">
    <source>
        <dbReference type="Proteomes" id="UP000183853"/>
    </source>
</evidence>
<evidence type="ECO:0000313" key="2">
    <source>
        <dbReference type="EMBL" id="SOS41446.1"/>
    </source>
</evidence>
<name>A0A1G9STS9_PSESX</name>
<sequence>MRRNPKWVGVRGIFSPGCVKVAAWPSLTHGRPETDSVQALDGLRGNGKAAEILDNPRRSLDEI</sequence>